<name>A0ABS3S3B7_9ACTN</name>
<keyword evidence="1" id="KW-0808">Transferase</keyword>
<dbReference type="GO" id="GO:0016301">
    <property type="term" value="F:kinase activity"/>
    <property type="evidence" value="ECO:0007669"/>
    <property type="project" value="UniProtKB-KW"/>
</dbReference>
<dbReference type="RefSeq" id="WP_208248822.1">
    <property type="nucleotide sequence ID" value="NZ_JAGEPF010000028.1"/>
</dbReference>
<evidence type="ECO:0000313" key="1">
    <source>
        <dbReference type="EMBL" id="MBO2463485.1"/>
    </source>
</evidence>
<organism evidence="1 2">
    <name type="scientific">Actinomadura violacea</name>
    <dbReference type="NCBI Taxonomy" id="2819934"/>
    <lineage>
        <taxon>Bacteria</taxon>
        <taxon>Bacillati</taxon>
        <taxon>Actinomycetota</taxon>
        <taxon>Actinomycetes</taxon>
        <taxon>Streptosporangiales</taxon>
        <taxon>Thermomonosporaceae</taxon>
        <taxon>Actinomadura</taxon>
    </lineage>
</organism>
<reference evidence="1 2" key="1">
    <citation type="submission" date="2021-03" db="EMBL/GenBank/DDBJ databases">
        <title>Actinomadura violae sp. nov., isolated from lichen in Thailand.</title>
        <authorList>
            <person name="Kanchanasin P."/>
            <person name="Saeng-In P."/>
            <person name="Phongsopitanun W."/>
            <person name="Yuki M."/>
            <person name="Kudo T."/>
            <person name="Ohkuma M."/>
            <person name="Tanasupawat S."/>
        </authorList>
    </citation>
    <scope>NUCLEOTIDE SEQUENCE [LARGE SCALE GENOMIC DNA]</scope>
    <source>
        <strain evidence="1 2">LCR2-06</strain>
    </source>
</reference>
<comment type="caution">
    <text evidence="1">The sequence shown here is derived from an EMBL/GenBank/DDBJ whole genome shotgun (WGS) entry which is preliminary data.</text>
</comment>
<keyword evidence="1" id="KW-0418">Kinase</keyword>
<dbReference type="InterPro" id="IPR036890">
    <property type="entry name" value="HATPase_C_sf"/>
</dbReference>
<sequence>MIASVLSAFAKSSLYWGGGAGQFAEVLDRLLVATGVGEVDRMVVQTPDLAVETLAGLTVGASPEIVERILAPLLDNARPHAATTVVVRLEPGVVEPGVRIVIHDDGAGVPESALRARVPGRAR</sequence>
<proteinExistence type="predicted"/>
<protein>
    <submittedName>
        <fullName evidence="1">Sensor histidine kinase</fullName>
    </submittedName>
</protein>
<evidence type="ECO:0000313" key="2">
    <source>
        <dbReference type="Proteomes" id="UP000680206"/>
    </source>
</evidence>
<dbReference type="Gene3D" id="3.30.565.10">
    <property type="entry name" value="Histidine kinase-like ATPase, C-terminal domain"/>
    <property type="match status" value="1"/>
</dbReference>
<keyword evidence="2" id="KW-1185">Reference proteome</keyword>
<dbReference type="Proteomes" id="UP000680206">
    <property type="component" value="Unassembled WGS sequence"/>
</dbReference>
<accession>A0ABS3S3B7</accession>
<gene>
    <name evidence="1" type="ORF">J4709_38540</name>
</gene>
<dbReference type="SUPFAM" id="SSF55874">
    <property type="entry name" value="ATPase domain of HSP90 chaperone/DNA topoisomerase II/histidine kinase"/>
    <property type="match status" value="1"/>
</dbReference>
<dbReference type="EMBL" id="JAGEPF010000028">
    <property type="protein sequence ID" value="MBO2463485.1"/>
    <property type="molecule type" value="Genomic_DNA"/>
</dbReference>